<reference evidence="5 6" key="1">
    <citation type="submission" date="2015-04" db="EMBL/GenBank/DDBJ databases">
        <title>Whole genome shotgun sequence of Flavihumibacter petaseus NBRC 106054.</title>
        <authorList>
            <person name="Miyazawa S."/>
            <person name="Hosoyama A."/>
            <person name="Hashimoto M."/>
            <person name="Noguchi M."/>
            <person name="Tsuchikane K."/>
            <person name="Ohji S."/>
            <person name="Yamazoe A."/>
            <person name="Ichikawa N."/>
            <person name="Kimura A."/>
            <person name="Fujita N."/>
        </authorList>
    </citation>
    <scope>NUCLEOTIDE SEQUENCE [LARGE SCALE GENOMIC DNA]</scope>
    <source>
        <strain evidence="5 6">NBRC 106054</strain>
    </source>
</reference>
<dbReference type="Gene3D" id="3.40.50.720">
    <property type="entry name" value="NAD(P)-binding Rossmann-like Domain"/>
    <property type="match status" value="1"/>
</dbReference>
<dbReference type="CDD" id="cd05374">
    <property type="entry name" value="17beta-HSD-like_SDR_c"/>
    <property type="match status" value="1"/>
</dbReference>
<dbReference type="SUPFAM" id="SSF51735">
    <property type="entry name" value="NAD(P)-binding Rossmann-fold domains"/>
    <property type="match status" value="1"/>
</dbReference>
<dbReference type="GO" id="GO:0016491">
    <property type="term" value="F:oxidoreductase activity"/>
    <property type="evidence" value="ECO:0007669"/>
    <property type="project" value="UniProtKB-KW"/>
</dbReference>
<dbReference type="PANTHER" id="PTHR44169">
    <property type="entry name" value="NADPH-DEPENDENT 1-ACYLDIHYDROXYACETONE PHOSPHATE REDUCTASE"/>
    <property type="match status" value="1"/>
</dbReference>
<organism evidence="5 6">
    <name type="scientific">Flavihumibacter petaseus NBRC 106054</name>
    <dbReference type="NCBI Taxonomy" id="1220578"/>
    <lineage>
        <taxon>Bacteria</taxon>
        <taxon>Pseudomonadati</taxon>
        <taxon>Bacteroidota</taxon>
        <taxon>Chitinophagia</taxon>
        <taxon>Chitinophagales</taxon>
        <taxon>Chitinophagaceae</taxon>
        <taxon>Flavihumibacter</taxon>
    </lineage>
</organism>
<sequence length="270" mass="28475">MRKTVLITGASSGIGKATAIALAKAGHKVYGAGRSTARMQGLAAEGITPLAMDVADEASISAAVNRIMESDGAIDILINNAGYGEFGPIEQIPMDKARYQMEVNLIGPARLVQLVLPAMRAKGWGKIVNVSSIGGKLATAFGGWYHASKFALEGWSDALRQEVRPFGIDVIVIEPGAVKTEWGSIAVDNMLLHAEGTAYETAAAKRHNGLKTSDAAGADPVVIADLIMEALTAERPKARYVGGAFAAELLESRKNMTDEAFDAMITEMLS</sequence>
<feature type="domain" description="Ketoreductase" evidence="4">
    <location>
        <begin position="3"/>
        <end position="181"/>
    </location>
</feature>
<accession>A0A0E9N3W4</accession>
<dbReference type="NCBIfam" id="NF004826">
    <property type="entry name" value="PRK06182.1"/>
    <property type="match status" value="1"/>
</dbReference>
<dbReference type="Proteomes" id="UP000033121">
    <property type="component" value="Unassembled WGS sequence"/>
</dbReference>
<evidence type="ECO:0000256" key="1">
    <source>
        <dbReference type="ARBA" id="ARBA00006484"/>
    </source>
</evidence>
<evidence type="ECO:0000256" key="3">
    <source>
        <dbReference type="RuleBase" id="RU000363"/>
    </source>
</evidence>
<comment type="caution">
    <text evidence="5">The sequence shown here is derived from an EMBL/GenBank/DDBJ whole genome shotgun (WGS) entry which is preliminary data.</text>
</comment>
<dbReference type="InterPro" id="IPR057326">
    <property type="entry name" value="KR_dom"/>
</dbReference>
<evidence type="ECO:0000259" key="4">
    <source>
        <dbReference type="SMART" id="SM00822"/>
    </source>
</evidence>
<dbReference type="PRINTS" id="PR00081">
    <property type="entry name" value="GDHRDH"/>
</dbReference>
<proteinExistence type="inferred from homology"/>
<dbReference type="PRINTS" id="PR00080">
    <property type="entry name" value="SDRFAMILY"/>
</dbReference>
<protein>
    <submittedName>
        <fullName evidence="5">Putative oxidoreductase</fullName>
    </submittedName>
</protein>
<evidence type="ECO:0000313" key="6">
    <source>
        <dbReference type="Proteomes" id="UP000033121"/>
    </source>
</evidence>
<dbReference type="AlphaFoldDB" id="A0A0E9N3W4"/>
<dbReference type="EMBL" id="BBWV01000003">
    <property type="protein sequence ID" value="GAO44055.1"/>
    <property type="molecule type" value="Genomic_DNA"/>
</dbReference>
<name>A0A0E9N3W4_9BACT</name>
<dbReference type="OrthoDB" id="9786056at2"/>
<comment type="similarity">
    <text evidence="1 3">Belongs to the short-chain dehydrogenases/reductases (SDR) family.</text>
</comment>
<dbReference type="PANTHER" id="PTHR44169:SF6">
    <property type="entry name" value="NADPH-DEPENDENT 1-ACYLDIHYDROXYACETONE PHOSPHATE REDUCTASE"/>
    <property type="match status" value="1"/>
</dbReference>
<dbReference type="InterPro" id="IPR036291">
    <property type="entry name" value="NAD(P)-bd_dom_sf"/>
</dbReference>
<dbReference type="InterPro" id="IPR002347">
    <property type="entry name" value="SDR_fam"/>
</dbReference>
<evidence type="ECO:0000313" key="5">
    <source>
        <dbReference type="EMBL" id="GAO44055.1"/>
    </source>
</evidence>
<gene>
    <name evidence="5" type="ORF">FPE01S_03_00950</name>
</gene>
<keyword evidence="6" id="KW-1185">Reference proteome</keyword>
<dbReference type="RefSeq" id="WP_046370033.1">
    <property type="nucleotide sequence ID" value="NZ_BBWV01000003.1"/>
</dbReference>
<keyword evidence="2" id="KW-0560">Oxidoreductase</keyword>
<dbReference type="Pfam" id="PF00106">
    <property type="entry name" value="adh_short"/>
    <property type="match status" value="1"/>
</dbReference>
<dbReference type="STRING" id="1220578.FPE01S_03_00950"/>
<evidence type="ECO:0000256" key="2">
    <source>
        <dbReference type="ARBA" id="ARBA00023002"/>
    </source>
</evidence>
<dbReference type="SMART" id="SM00822">
    <property type="entry name" value="PKS_KR"/>
    <property type="match status" value="1"/>
</dbReference>